<accession>F2UGI6</accession>
<keyword evidence="5" id="KW-1185">Reference proteome</keyword>
<dbReference type="AlphaFoldDB" id="F2UGI6"/>
<dbReference type="GeneID" id="16072218"/>
<gene>
    <name evidence="4" type="ORF">PTSG_07850</name>
</gene>
<dbReference type="GO" id="GO:0000407">
    <property type="term" value="C:phagophore assembly site"/>
    <property type="evidence" value="ECO:0007669"/>
    <property type="project" value="TreeGrafter"/>
</dbReference>
<evidence type="ECO:0000256" key="3">
    <source>
        <dbReference type="ARBA" id="ARBA00023006"/>
    </source>
</evidence>
<dbReference type="EMBL" id="GL832973">
    <property type="protein sequence ID" value="EGD75736.1"/>
    <property type="molecule type" value="Genomic_DNA"/>
</dbReference>
<organism evidence="5">
    <name type="scientific">Salpingoeca rosetta (strain ATCC 50818 / BSB-021)</name>
    <dbReference type="NCBI Taxonomy" id="946362"/>
    <lineage>
        <taxon>Eukaryota</taxon>
        <taxon>Choanoflagellata</taxon>
        <taxon>Craspedida</taxon>
        <taxon>Salpingoecidae</taxon>
        <taxon>Salpingoeca</taxon>
    </lineage>
</organism>
<dbReference type="KEGG" id="sre:PTSG_07850"/>
<sequence>MSSKKHEVVFTIKCELLRDSYAYEIIEAFLHTIFFFRTLEGTFKPQDASCPSLAVTYAQVPSAKLRSSIDAIATQFHEKLQRRKPNTTSSVTMNLCFMTKSKGIMQWKVEVWEKWEIVITVPDTKTAESVSEAEAKEFAANAVIEQLNEIIYNVTTWTRHLPHVSKKAEMPSAVDISIDQLPYHYDMKIEDDGKSSALQVGLNFVQRML</sequence>
<evidence type="ECO:0000256" key="1">
    <source>
        <dbReference type="ARBA" id="ARBA00007130"/>
    </source>
</evidence>
<dbReference type="Proteomes" id="UP000007799">
    <property type="component" value="Unassembled WGS sequence"/>
</dbReference>
<dbReference type="RefSeq" id="XP_004991657.1">
    <property type="nucleotide sequence ID" value="XM_004991600.1"/>
</dbReference>
<dbReference type="Pfam" id="PF07855">
    <property type="entry name" value="ATG101"/>
    <property type="match status" value="1"/>
</dbReference>
<protein>
    <recommendedName>
        <fullName evidence="2">Autophagy-related protein 101</fullName>
    </recommendedName>
</protein>
<dbReference type="InParanoid" id="F2UGI6"/>
<comment type="similarity">
    <text evidence="1">Belongs to the ATG101 family.</text>
</comment>
<dbReference type="GO" id="GO:1990316">
    <property type="term" value="C:Atg1/ULK1 kinase complex"/>
    <property type="evidence" value="ECO:0007669"/>
    <property type="project" value="TreeGrafter"/>
</dbReference>
<dbReference type="PANTHER" id="PTHR13292:SF0">
    <property type="entry name" value="AUTOPHAGY-RELATED PROTEIN 101"/>
    <property type="match status" value="1"/>
</dbReference>
<dbReference type="GO" id="GO:0019901">
    <property type="term" value="F:protein kinase binding"/>
    <property type="evidence" value="ECO:0007669"/>
    <property type="project" value="TreeGrafter"/>
</dbReference>
<dbReference type="STRING" id="946362.F2UGI6"/>
<keyword evidence="3" id="KW-0072">Autophagy</keyword>
<dbReference type="PANTHER" id="PTHR13292">
    <property type="entry name" value="AUTOPHAGY-RELATED PROTEIN 101"/>
    <property type="match status" value="1"/>
</dbReference>
<dbReference type="GO" id="GO:0000045">
    <property type="term" value="P:autophagosome assembly"/>
    <property type="evidence" value="ECO:0007669"/>
    <property type="project" value="TreeGrafter"/>
</dbReference>
<proteinExistence type="inferred from homology"/>
<evidence type="ECO:0000313" key="5">
    <source>
        <dbReference type="Proteomes" id="UP000007799"/>
    </source>
</evidence>
<evidence type="ECO:0000313" key="4">
    <source>
        <dbReference type="EMBL" id="EGD75736.1"/>
    </source>
</evidence>
<dbReference type="InterPro" id="IPR012445">
    <property type="entry name" value="ATG101"/>
</dbReference>
<reference evidence="4" key="1">
    <citation type="submission" date="2009-08" db="EMBL/GenBank/DDBJ databases">
        <title>Annotation of Salpingoeca rosetta.</title>
        <authorList>
            <consortium name="The Broad Institute Genome Sequencing Platform"/>
            <person name="Russ C."/>
            <person name="Cuomo C."/>
            <person name="Burger G."/>
            <person name="Gray M.W."/>
            <person name="Holland P.W.H."/>
            <person name="King N."/>
            <person name="Lang F.B.F."/>
            <person name="Roger A.J."/>
            <person name="Ruiz-Trillo I."/>
            <person name="Young S.K."/>
            <person name="Zeng Q."/>
            <person name="Gargeya S."/>
            <person name="Alvarado L."/>
            <person name="Berlin A."/>
            <person name="Chapman S.B."/>
            <person name="Chen Z."/>
            <person name="Freedman E."/>
            <person name="Gellesch M."/>
            <person name="Goldberg J."/>
            <person name="Griggs A."/>
            <person name="Gujja S."/>
            <person name="Heilman E."/>
            <person name="Heiman D."/>
            <person name="Howarth C."/>
            <person name="Mehta T."/>
            <person name="Neiman D."/>
            <person name="Pearson M."/>
            <person name="Roberts A."/>
            <person name="Saif S."/>
            <person name="Shea T."/>
            <person name="Shenoy N."/>
            <person name="Sisk P."/>
            <person name="Stolte C."/>
            <person name="Sykes S."/>
            <person name="White J."/>
            <person name="Yandava C."/>
            <person name="Haas B."/>
            <person name="Nusbaum C."/>
            <person name="Birren B."/>
        </authorList>
    </citation>
    <scope>NUCLEOTIDE SEQUENCE [LARGE SCALE GENOMIC DNA]</scope>
    <source>
        <strain evidence="4">ATCC 50818</strain>
    </source>
</reference>
<name>F2UGI6_SALR5</name>
<evidence type="ECO:0000256" key="2">
    <source>
        <dbReference type="ARBA" id="ARBA00018874"/>
    </source>
</evidence>